<dbReference type="OrthoDB" id="5967843at2759"/>
<dbReference type="InterPro" id="IPR027417">
    <property type="entry name" value="P-loop_NTPase"/>
</dbReference>
<dbReference type="EMBL" id="FUEG01000012">
    <property type="protein sequence ID" value="SJL10355.1"/>
    <property type="molecule type" value="Genomic_DNA"/>
</dbReference>
<accession>A0A284RNR6</accession>
<protein>
    <recommendedName>
        <fullName evidence="2">Nephrocystin 3-like N-terminal domain-containing protein</fullName>
    </recommendedName>
</protein>
<dbReference type="InterPro" id="IPR015943">
    <property type="entry name" value="WD40/YVTN_repeat-like_dom_sf"/>
</dbReference>
<dbReference type="InterPro" id="IPR056884">
    <property type="entry name" value="NPHP3-like_N"/>
</dbReference>
<dbReference type="PANTHER" id="PTHR10039:SF14">
    <property type="entry name" value="NACHT DOMAIN-CONTAINING PROTEIN"/>
    <property type="match status" value="1"/>
</dbReference>
<dbReference type="AlphaFoldDB" id="A0A284RNR6"/>
<proteinExistence type="predicted"/>
<evidence type="ECO:0000256" key="1">
    <source>
        <dbReference type="ARBA" id="ARBA00022737"/>
    </source>
</evidence>
<keyword evidence="4" id="KW-1185">Reference proteome</keyword>
<evidence type="ECO:0000313" key="4">
    <source>
        <dbReference type="Proteomes" id="UP000219338"/>
    </source>
</evidence>
<dbReference type="STRING" id="47428.A0A284RNR6"/>
<gene>
    <name evidence="3" type="ORF">ARMOST_13741</name>
</gene>
<keyword evidence="1" id="KW-0677">Repeat</keyword>
<dbReference type="SUPFAM" id="SSF50969">
    <property type="entry name" value="YVTN repeat-like/Quinoprotein amine dehydrogenase"/>
    <property type="match status" value="1"/>
</dbReference>
<evidence type="ECO:0000259" key="2">
    <source>
        <dbReference type="Pfam" id="PF24883"/>
    </source>
</evidence>
<dbReference type="Gene3D" id="3.40.50.300">
    <property type="entry name" value="P-loop containing nucleotide triphosphate hydrolases"/>
    <property type="match status" value="1"/>
</dbReference>
<dbReference type="Pfam" id="PF24883">
    <property type="entry name" value="NPHP3_N"/>
    <property type="match status" value="1"/>
</dbReference>
<dbReference type="Proteomes" id="UP000219338">
    <property type="component" value="Unassembled WGS sequence"/>
</dbReference>
<organism evidence="3 4">
    <name type="scientific">Armillaria ostoyae</name>
    <name type="common">Armillaria root rot fungus</name>
    <dbReference type="NCBI Taxonomy" id="47428"/>
    <lineage>
        <taxon>Eukaryota</taxon>
        <taxon>Fungi</taxon>
        <taxon>Dikarya</taxon>
        <taxon>Basidiomycota</taxon>
        <taxon>Agaricomycotina</taxon>
        <taxon>Agaricomycetes</taxon>
        <taxon>Agaricomycetidae</taxon>
        <taxon>Agaricales</taxon>
        <taxon>Marasmiineae</taxon>
        <taxon>Physalacriaceae</taxon>
        <taxon>Armillaria</taxon>
    </lineage>
</organism>
<name>A0A284RNR6_ARMOS</name>
<feature type="domain" description="Nephrocystin 3-like N-terminal" evidence="2">
    <location>
        <begin position="354"/>
        <end position="518"/>
    </location>
</feature>
<dbReference type="InterPro" id="IPR011044">
    <property type="entry name" value="Quino_amine_DH_bsu"/>
</dbReference>
<sequence length="1214" mass="136078">MTNTAMSDEERSRKYIQIEVQEFEVKLPTNSSKIEMKLVAGGNLQKSTTLKVRSEDSEHPAAWVIGLDASNLSPSTIVELELYSRSSFRLPTKLFIGRGKSMISDLFNGKAPTVSVSNSATPPSVICTLKTYRINDITEAVGDGVNATNKPQTPPEAAEEVPQFLEVIKTMMDAVSEVHPIAQVAWTILSFGLNASIFSSCQNSSNRLFHRQAYIKQADTDKHVSNLYDTMKSTYEQASNEDVLRKRAVLEGIYNSMFDKTFECCVFIQSYTKKGFFGRLFTRNVSDRTKEFQEAFEVFRKNLGDAIGKDTNIVVRDTRQELKRSDILKKLHPYEHLLPPKGSCMTGTRVETIKSIKSWIEQCSGDMMWCNGLAGTGKSSLAGTLHDDLARSLRAQGQSHLGAFIRYDRTERSSDMPVAGLIPTIAYTLGEIDERIGKAISQVVHSFPHVSSLSPEHQFNMLLREPLKTVQELVNDGPLVVIIDGLDECSNISAEILNVLSRGFGEDLPFMRLIVFSRSIELFTQAFDKKATVYPCHLNTNSRHVIRDVAYFIDIKLEEIFVHLDDEGAFCTYCGEQRAADELAERANGLFVWADVACGLLRDEPCRDTLEDLLRAETSTDALEALSILYSTALAAASGKTTNIRAVLGAIIVARTPPGLKPDDLTALALTPGGLPATAILKKLGAVVHFSDAKEGGFLRLIHKSFDDFLRNPSHCKDSWLIKVEDHERKLAERCLSSLTTFLMSWPPNTNVPTIPPDILNYAVVGPLWHIKQFRNTDVANLRIIFEEHLDKWLEVAVRADKHEDLLDQIDRLPRWVRSLADIDNSFRLIVCHAYQRVEFDLVPRIRLAQPIAARVLCYNILCSDLPLGTMGFSVSADSRTLIGTTDDDVTSYTSWDINETHVLEERPLEPMSSFFNLEESLPAMEDPYYHVLGYLVARQSTVVDYPSVVDPRANWETINRHSDSPLAAQGQPASSLISVRNQASHPQHYLFKGLEDCNLLLYATGIIVIDTQAKVLMRIDMNTADRIWIRVAEEDASQPLRLVDGPLIEVSQDGSTLTQLSCPDREHWVLHRWSTTTGAILSTKNMESDLHRPKSLLLSANGTTSVIIAEDHEDHSYLHIIPSDNSGEPEVIRVKDVYQGSVAFLPGGTKIAYTAEDYHNEDLVIRDVRAKKDIFRHPFPRFQRPWRILVTPDGKTLITAHMQDIRTWCIEAL</sequence>
<dbReference type="PANTHER" id="PTHR10039">
    <property type="entry name" value="AMELOGENIN"/>
    <property type="match status" value="1"/>
</dbReference>
<dbReference type="Gene3D" id="2.130.10.10">
    <property type="entry name" value="YVTN repeat-like/Quinoprotein amine dehydrogenase"/>
    <property type="match status" value="1"/>
</dbReference>
<reference evidence="4" key="1">
    <citation type="journal article" date="2017" name="Nat. Ecol. Evol.">
        <title>Genome expansion and lineage-specific genetic innovations in the forest pathogenic fungi Armillaria.</title>
        <authorList>
            <person name="Sipos G."/>
            <person name="Prasanna A.N."/>
            <person name="Walter M.C."/>
            <person name="O'Connor E."/>
            <person name="Balint B."/>
            <person name="Krizsan K."/>
            <person name="Kiss B."/>
            <person name="Hess J."/>
            <person name="Varga T."/>
            <person name="Slot J."/>
            <person name="Riley R."/>
            <person name="Boka B."/>
            <person name="Rigling D."/>
            <person name="Barry K."/>
            <person name="Lee J."/>
            <person name="Mihaltcheva S."/>
            <person name="LaButti K."/>
            <person name="Lipzen A."/>
            <person name="Waldron R."/>
            <person name="Moloney N.M."/>
            <person name="Sperisen C."/>
            <person name="Kredics L."/>
            <person name="Vagvoelgyi C."/>
            <person name="Patrignani A."/>
            <person name="Fitzpatrick D."/>
            <person name="Nagy I."/>
            <person name="Doyle S."/>
            <person name="Anderson J.B."/>
            <person name="Grigoriev I.V."/>
            <person name="Gueldener U."/>
            <person name="Muensterkoetter M."/>
            <person name="Nagy L.G."/>
        </authorList>
    </citation>
    <scope>NUCLEOTIDE SEQUENCE [LARGE SCALE GENOMIC DNA]</scope>
    <source>
        <strain evidence="4">C18/9</strain>
    </source>
</reference>
<dbReference type="SUPFAM" id="SSF52540">
    <property type="entry name" value="P-loop containing nucleoside triphosphate hydrolases"/>
    <property type="match status" value="1"/>
</dbReference>
<evidence type="ECO:0000313" key="3">
    <source>
        <dbReference type="EMBL" id="SJL10355.1"/>
    </source>
</evidence>